<sequence>MDKYLFTSPRLGFRHWQDSDTLPFTAMGQDAAVMQYFPQLMTAEATAALIMRIQTHFREKGYGLYATDLLSTGTFIGFIGFSTPSFPTDFTPCTEIGWRLQSAVWGQGLATEGARACLEYGFRHFHFPAIYSFTAVQNQRSEKVMQKIGMHQVGLFDHPLVAADSSLQKHVLYKITQSDIISLQHL</sequence>
<protein>
    <submittedName>
        <fullName evidence="2">GNAT family N-acetyltransferase</fullName>
    </submittedName>
</protein>
<comment type="caution">
    <text evidence="2">The sequence shown here is derived from an EMBL/GenBank/DDBJ whole genome shotgun (WGS) entry which is preliminary data.</text>
</comment>
<dbReference type="InterPro" id="IPR000182">
    <property type="entry name" value="GNAT_dom"/>
</dbReference>
<proteinExistence type="predicted"/>
<evidence type="ECO:0000259" key="1">
    <source>
        <dbReference type="PROSITE" id="PS51186"/>
    </source>
</evidence>
<evidence type="ECO:0000313" key="2">
    <source>
        <dbReference type="EMBL" id="MCW3484564.1"/>
    </source>
</evidence>
<evidence type="ECO:0000313" key="3">
    <source>
        <dbReference type="Proteomes" id="UP001207742"/>
    </source>
</evidence>
<dbReference type="Proteomes" id="UP001207742">
    <property type="component" value="Unassembled WGS sequence"/>
</dbReference>
<name>A0ABT3IKS5_9BACT</name>
<dbReference type="Gene3D" id="3.40.630.30">
    <property type="match status" value="1"/>
</dbReference>
<dbReference type="EMBL" id="JAPDNS010000001">
    <property type="protein sequence ID" value="MCW3484564.1"/>
    <property type="molecule type" value="Genomic_DNA"/>
</dbReference>
<reference evidence="2 3" key="1">
    <citation type="submission" date="2022-10" db="EMBL/GenBank/DDBJ databases">
        <title>Chitinophaga nivalis PC15 sp. nov., isolated from Pyeongchang county, South Korea.</title>
        <authorList>
            <person name="Trinh H.N."/>
        </authorList>
    </citation>
    <scope>NUCLEOTIDE SEQUENCE [LARGE SCALE GENOMIC DNA]</scope>
    <source>
        <strain evidence="2 3">PC14</strain>
    </source>
</reference>
<dbReference type="InterPro" id="IPR051531">
    <property type="entry name" value="N-acetyltransferase"/>
</dbReference>
<organism evidence="2 3">
    <name type="scientific">Chitinophaga nivalis</name>
    <dbReference type="NCBI Taxonomy" id="2991709"/>
    <lineage>
        <taxon>Bacteria</taxon>
        <taxon>Pseudomonadati</taxon>
        <taxon>Bacteroidota</taxon>
        <taxon>Chitinophagia</taxon>
        <taxon>Chitinophagales</taxon>
        <taxon>Chitinophagaceae</taxon>
        <taxon>Chitinophaga</taxon>
    </lineage>
</organism>
<dbReference type="PANTHER" id="PTHR43792">
    <property type="entry name" value="GNAT FAMILY, PUTATIVE (AFU_ORTHOLOGUE AFUA_3G00765)-RELATED-RELATED"/>
    <property type="match status" value="1"/>
</dbReference>
<keyword evidence="3" id="KW-1185">Reference proteome</keyword>
<dbReference type="PROSITE" id="PS51186">
    <property type="entry name" value="GNAT"/>
    <property type="match status" value="1"/>
</dbReference>
<dbReference type="RefSeq" id="WP_264730283.1">
    <property type="nucleotide sequence ID" value="NZ_JAPDNR010000001.1"/>
</dbReference>
<dbReference type="Pfam" id="PF13302">
    <property type="entry name" value="Acetyltransf_3"/>
    <property type="match status" value="1"/>
</dbReference>
<accession>A0ABT3IKS5</accession>
<gene>
    <name evidence="2" type="ORF">OL497_11705</name>
</gene>
<dbReference type="InterPro" id="IPR016181">
    <property type="entry name" value="Acyl_CoA_acyltransferase"/>
</dbReference>
<feature type="domain" description="N-acetyltransferase" evidence="1">
    <location>
        <begin position="11"/>
        <end position="178"/>
    </location>
</feature>
<dbReference type="PANTHER" id="PTHR43792:SF1">
    <property type="entry name" value="N-ACETYLTRANSFERASE DOMAIN-CONTAINING PROTEIN"/>
    <property type="match status" value="1"/>
</dbReference>
<dbReference type="SUPFAM" id="SSF55729">
    <property type="entry name" value="Acyl-CoA N-acyltransferases (Nat)"/>
    <property type="match status" value="1"/>
</dbReference>